<comment type="similarity">
    <text evidence="2">Belongs to the MsrB Met sulfoxide reductase family.</text>
</comment>
<comment type="cofactor">
    <cofactor evidence="1">
        <name>Zn(2+)</name>
        <dbReference type="ChEBI" id="CHEBI:29105"/>
    </cofactor>
</comment>
<evidence type="ECO:0000256" key="9">
    <source>
        <dbReference type="ARBA" id="ARBA00075819"/>
    </source>
</evidence>
<evidence type="ECO:0000256" key="3">
    <source>
        <dbReference type="ARBA" id="ARBA00012499"/>
    </source>
</evidence>
<name>U3B6T6_VIBPR</name>
<dbReference type="InterPro" id="IPR002579">
    <property type="entry name" value="Met_Sox_Rdtase_MsrB_dom"/>
</dbReference>
<dbReference type="GO" id="GO:0005737">
    <property type="term" value="C:cytoplasm"/>
    <property type="evidence" value="ECO:0007669"/>
    <property type="project" value="TreeGrafter"/>
</dbReference>
<dbReference type="GO" id="GO:0006979">
    <property type="term" value="P:response to oxidative stress"/>
    <property type="evidence" value="ECO:0007669"/>
    <property type="project" value="InterPro"/>
</dbReference>
<dbReference type="PROSITE" id="PS51790">
    <property type="entry name" value="MSRB"/>
    <property type="match status" value="1"/>
</dbReference>
<reference evidence="11 12" key="1">
    <citation type="submission" date="2013-09" db="EMBL/GenBank/DDBJ databases">
        <title>Whole genome shotgun sequence of Vibrio proteolyticus NBRC 13287.</title>
        <authorList>
            <person name="Isaki S."/>
            <person name="Hosoyama A."/>
            <person name="Numata M."/>
            <person name="Hashimoto M."/>
            <person name="Hosoyama Y."/>
            <person name="Tsuchikane K."/>
            <person name="Noguchi M."/>
            <person name="Hirakata S."/>
            <person name="Ichikawa N."/>
            <person name="Ohji S."/>
            <person name="Yamazoe A."/>
            <person name="Fujita N."/>
        </authorList>
    </citation>
    <scope>NUCLEOTIDE SEQUENCE [LARGE SCALE GENOMIC DNA]</scope>
    <source>
        <strain evidence="11 12">NBRC 13287</strain>
    </source>
</reference>
<comment type="catalytic activity">
    <reaction evidence="8">
        <text>L-methionyl-[protein] + [thioredoxin]-disulfide + H2O = L-methionyl-(R)-S-oxide-[protein] + [thioredoxin]-dithiol</text>
        <dbReference type="Rhea" id="RHEA:24164"/>
        <dbReference type="Rhea" id="RHEA-COMP:10698"/>
        <dbReference type="Rhea" id="RHEA-COMP:10700"/>
        <dbReference type="Rhea" id="RHEA-COMP:12313"/>
        <dbReference type="Rhea" id="RHEA-COMP:12314"/>
        <dbReference type="ChEBI" id="CHEBI:15377"/>
        <dbReference type="ChEBI" id="CHEBI:16044"/>
        <dbReference type="ChEBI" id="CHEBI:29950"/>
        <dbReference type="ChEBI" id="CHEBI:45764"/>
        <dbReference type="ChEBI" id="CHEBI:50058"/>
        <dbReference type="EC" id="1.8.4.12"/>
    </reaction>
</comment>
<dbReference type="SUPFAM" id="SSF51316">
    <property type="entry name" value="Mss4-like"/>
    <property type="match status" value="1"/>
</dbReference>
<organism evidence="11 12">
    <name type="scientific">Vibrio proteolyticus NBRC 13287</name>
    <dbReference type="NCBI Taxonomy" id="1219065"/>
    <lineage>
        <taxon>Bacteria</taxon>
        <taxon>Pseudomonadati</taxon>
        <taxon>Pseudomonadota</taxon>
        <taxon>Gammaproteobacteria</taxon>
        <taxon>Vibrionales</taxon>
        <taxon>Vibrionaceae</taxon>
        <taxon>Vibrio</taxon>
    </lineage>
</organism>
<dbReference type="Proteomes" id="UP000016570">
    <property type="component" value="Unassembled WGS sequence"/>
</dbReference>
<gene>
    <name evidence="11" type="primary">msrB</name>
    <name evidence="11" type="ORF">VPR01S_01_03420</name>
</gene>
<dbReference type="GO" id="GO:0033743">
    <property type="term" value="F:peptide-methionine (R)-S-oxide reductase activity"/>
    <property type="evidence" value="ECO:0007669"/>
    <property type="project" value="UniProtKB-EC"/>
</dbReference>
<accession>U3B6T6</accession>
<keyword evidence="5" id="KW-0479">Metal-binding</keyword>
<evidence type="ECO:0000256" key="5">
    <source>
        <dbReference type="ARBA" id="ARBA00022723"/>
    </source>
</evidence>
<dbReference type="STRING" id="1219065.VPR01S_01_03420"/>
<dbReference type="NCBIfam" id="TIGR00357">
    <property type="entry name" value="peptide-methionine (R)-S-oxide reductase MsrB"/>
    <property type="match status" value="1"/>
</dbReference>
<evidence type="ECO:0000256" key="1">
    <source>
        <dbReference type="ARBA" id="ARBA00001947"/>
    </source>
</evidence>
<evidence type="ECO:0000313" key="11">
    <source>
        <dbReference type="EMBL" id="GAD65569.1"/>
    </source>
</evidence>
<proteinExistence type="inferred from homology"/>
<dbReference type="Gene3D" id="2.170.150.20">
    <property type="entry name" value="Peptide methionine sulfoxide reductase"/>
    <property type="match status" value="1"/>
</dbReference>
<evidence type="ECO:0000256" key="6">
    <source>
        <dbReference type="ARBA" id="ARBA00022833"/>
    </source>
</evidence>
<dbReference type="FunFam" id="2.170.150.20:FF:000001">
    <property type="entry name" value="Peptide methionine sulfoxide reductase MsrB"/>
    <property type="match status" value="1"/>
</dbReference>
<comment type="caution">
    <text evidence="11">The sequence shown here is derived from an EMBL/GenBank/DDBJ whole genome shotgun (WGS) entry which is preliminary data.</text>
</comment>
<dbReference type="GO" id="GO:0030091">
    <property type="term" value="P:protein repair"/>
    <property type="evidence" value="ECO:0007669"/>
    <property type="project" value="InterPro"/>
</dbReference>
<protein>
    <recommendedName>
        <fullName evidence="4">Peptide methionine sulfoxide reductase MsrB</fullName>
        <ecNumber evidence="3">1.8.4.12</ecNumber>
    </recommendedName>
    <alternativeName>
        <fullName evidence="9">Peptide-methionine (R)-S-oxide reductase</fullName>
    </alternativeName>
</protein>
<dbReference type="GO" id="GO:0046872">
    <property type="term" value="F:metal ion binding"/>
    <property type="evidence" value="ECO:0007669"/>
    <property type="project" value="UniProtKB-KW"/>
</dbReference>
<keyword evidence="6" id="KW-0862">Zinc</keyword>
<dbReference type="InterPro" id="IPR011057">
    <property type="entry name" value="Mss4-like_sf"/>
</dbReference>
<keyword evidence="7" id="KW-0560">Oxidoreductase</keyword>
<dbReference type="EC" id="1.8.4.12" evidence="3"/>
<evidence type="ECO:0000256" key="8">
    <source>
        <dbReference type="ARBA" id="ARBA00048488"/>
    </source>
</evidence>
<evidence type="ECO:0000256" key="4">
    <source>
        <dbReference type="ARBA" id="ARBA00021130"/>
    </source>
</evidence>
<keyword evidence="12" id="KW-1185">Reference proteome</keyword>
<evidence type="ECO:0000313" key="12">
    <source>
        <dbReference type="Proteomes" id="UP000016570"/>
    </source>
</evidence>
<dbReference type="PANTHER" id="PTHR10173">
    <property type="entry name" value="METHIONINE SULFOXIDE REDUCTASE"/>
    <property type="match status" value="1"/>
</dbReference>
<dbReference type="Pfam" id="PF01641">
    <property type="entry name" value="SelR"/>
    <property type="match status" value="1"/>
</dbReference>
<evidence type="ECO:0000259" key="10">
    <source>
        <dbReference type="PROSITE" id="PS51790"/>
    </source>
</evidence>
<dbReference type="EMBL" id="BATJ01000001">
    <property type="protein sequence ID" value="GAD65569.1"/>
    <property type="molecule type" value="Genomic_DNA"/>
</dbReference>
<dbReference type="InterPro" id="IPR028427">
    <property type="entry name" value="Met_Sox_Rdtase_MsrB"/>
</dbReference>
<dbReference type="RefSeq" id="WP_021703561.1">
    <property type="nucleotide sequence ID" value="NZ_BATJ01000001.1"/>
</dbReference>
<evidence type="ECO:0000256" key="2">
    <source>
        <dbReference type="ARBA" id="ARBA00007174"/>
    </source>
</evidence>
<evidence type="ECO:0000256" key="7">
    <source>
        <dbReference type="ARBA" id="ARBA00023002"/>
    </source>
</evidence>
<sequence length="151" mass="17282">MLNWQNVVTYANQGNPAPDRTLHLSDAEWQTRLSDKQYYVMRQHGTERPFSDQMCELFEPGQYRCVGCQTMLFDSGSKFDSQTGWPSFSQPFKTNAVSYHLDQTLAQIRVEVRCNCCEAHLGHVFPDGPRPSGLRYCINAVAIEKVEQEAE</sequence>
<dbReference type="PANTHER" id="PTHR10173:SF52">
    <property type="entry name" value="METHIONINE-R-SULFOXIDE REDUCTASE B1"/>
    <property type="match status" value="1"/>
</dbReference>
<dbReference type="eggNOG" id="COG0229">
    <property type="taxonomic scope" value="Bacteria"/>
</dbReference>
<feature type="domain" description="MsrB" evidence="10">
    <location>
        <begin position="26"/>
        <end position="148"/>
    </location>
</feature>
<dbReference type="AlphaFoldDB" id="U3B6T6"/>